<comment type="caution">
    <text evidence="1">The sequence shown here is derived from an EMBL/GenBank/DDBJ whole genome shotgun (WGS) entry which is preliminary data.</text>
</comment>
<keyword evidence="2" id="KW-1185">Reference proteome</keyword>
<proteinExistence type="predicted"/>
<protein>
    <submittedName>
        <fullName evidence="1">Uncharacterized protein</fullName>
    </submittedName>
</protein>
<evidence type="ECO:0000313" key="1">
    <source>
        <dbReference type="EMBL" id="GII02272.1"/>
    </source>
</evidence>
<dbReference type="AlphaFoldDB" id="A0A8J3WWW7"/>
<dbReference type="RefSeq" id="WP_203876618.1">
    <property type="nucleotide sequence ID" value="NZ_BOOK01000031.1"/>
</dbReference>
<evidence type="ECO:0000313" key="2">
    <source>
        <dbReference type="Proteomes" id="UP000634476"/>
    </source>
</evidence>
<name>A0A8J3WWW7_9ACTN</name>
<organism evidence="1 2">
    <name type="scientific">Planobispora takensis</name>
    <dbReference type="NCBI Taxonomy" id="1367882"/>
    <lineage>
        <taxon>Bacteria</taxon>
        <taxon>Bacillati</taxon>
        <taxon>Actinomycetota</taxon>
        <taxon>Actinomycetes</taxon>
        <taxon>Streptosporangiales</taxon>
        <taxon>Streptosporangiaceae</taxon>
        <taxon>Planobispora</taxon>
    </lineage>
</organism>
<dbReference type="EMBL" id="BOOK01000031">
    <property type="protein sequence ID" value="GII02272.1"/>
    <property type="molecule type" value="Genomic_DNA"/>
</dbReference>
<gene>
    <name evidence="1" type="ORF">Pta02_42800</name>
</gene>
<sequence>MGDDPPGWSGHPRNHPRIPRARGPLARLGWIIRWRVEIAVGSGIVPVMSELAEQPAWLPVYLLPLVAAIGCPPARRAVGDQFRGLVARHRFQGLCQKTSLRTPEGWLPLVMGTVPHGDGRLELYIWCRSGMSLELFEDYIPEIEAACFAGGAAVRPHARWGHVVIIEFRR</sequence>
<dbReference type="Proteomes" id="UP000634476">
    <property type="component" value="Unassembled WGS sequence"/>
</dbReference>
<accession>A0A8J3WWW7</accession>
<reference evidence="1" key="1">
    <citation type="submission" date="2021-01" db="EMBL/GenBank/DDBJ databases">
        <title>Whole genome shotgun sequence of Planobispora takensis NBRC 109077.</title>
        <authorList>
            <person name="Komaki H."/>
            <person name="Tamura T."/>
        </authorList>
    </citation>
    <scope>NUCLEOTIDE SEQUENCE</scope>
    <source>
        <strain evidence="1">NBRC 109077</strain>
    </source>
</reference>